<accession>A0A0E9XM86</accession>
<proteinExistence type="predicted"/>
<dbReference type="AlphaFoldDB" id="A0A0E9XM86"/>
<sequence length="53" mass="5900">MSLLAEDVPKCPLESIIDCGTGEFLMTKSTGKRRKCEITQVWGFILLLCEVVP</sequence>
<evidence type="ECO:0000313" key="1">
    <source>
        <dbReference type="EMBL" id="JAI03547.1"/>
    </source>
</evidence>
<protein>
    <submittedName>
        <fullName evidence="1">Uncharacterized protein</fullName>
    </submittedName>
</protein>
<reference evidence="1" key="2">
    <citation type="journal article" date="2015" name="Fish Shellfish Immunol.">
        <title>Early steps in the European eel (Anguilla anguilla)-Vibrio vulnificus interaction in the gills: Role of the RtxA13 toxin.</title>
        <authorList>
            <person name="Callol A."/>
            <person name="Pajuelo D."/>
            <person name="Ebbesson L."/>
            <person name="Teles M."/>
            <person name="MacKenzie S."/>
            <person name="Amaro C."/>
        </authorList>
    </citation>
    <scope>NUCLEOTIDE SEQUENCE</scope>
</reference>
<reference evidence="1" key="1">
    <citation type="submission" date="2014-11" db="EMBL/GenBank/DDBJ databases">
        <authorList>
            <person name="Amaro Gonzalez C."/>
        </authorList>
    </citation>
    <scope>NUCLEOTIDE SEQUENCE</scope>
</reference>
<name>A0A0E9XM86_ANGAN</name>
<organism evidence="1">
    <name type="scientific">Anguilla anguilla</name>
    <name type="common">European freshwater eel</name>
    <name type="synonym">Muraena anguilla</name>
    <dbReference type="NCBI Taxonomy" id="7936"/>
    <lineage>
        <taxon>Eukaryota</taxon>
        <taxon>Metazoa</taxon>
        <taxon>Chordata</taxon>
        <taxon>Craniata</taxon>
        <taxon>Vertebrata</taxon>
        <taxon>Euteleostomi</taxon>
        <taxon>Actinopterygii</taxon>
        <taxon>Neopterygii</taxon>
        <taxon>Teleostei</taxon>
        <taxon>Anguilliformes</taxon>
        <taxon>Anguillidae</taxon>
        <taxon>Anguilla</taxon>
    </lineage>
</organism>
<dbReference type="EMBL" id="GBXM01005031">
    <property type="protein sequence ID" value="JAI03547.1"/>
    <property type="molecule type" value="Transcribed_RNA"/>
</dbReference>